<evidence type="ECO:0000256" key="1">
    <source>
        <dbReference type="SAM" id="Phobius"/>
    </source>
</evidence>
<feature type="transmembrane region" description="Helical" evidence="1">
    <location>
        <begin position="68"/>
        <end position="88"/>
    </location>
</feature>
<feature type="non-terminal residue" evidence="2">
    <location>
        <position position="1"/>
    </location>
</feature>
<organism evidence="2">
    <name type="scientific">Solanum chacoense</name>
    <name type="common">Chaco potato</name>
    <dbReference type="NCBI Taxonomy" id="4108"/>
    <lineage>
        <taxon>Eukaryota</taxon>
        <taxon>Viridiplantae</taxon>
        <taxon>Streptophyta</taxon>
        <taxon>Embryophyta</taxon>
        <taxon>Tracheophyta</taxon>
        <taxon>Spermatophyta</taxon>
        <taxon>Magnoliopsida</taxon>
        <taxon>eudicotyledons</taxon>
        <taxon>Gunneridae</taxon>
        <taxon>Pentapetalae</taxon>
        <taxon>asterids</taxon>
        <taxon>lamiids</taxon>
        <taxon>Solanales</taxon>
        <taxon>Solanaceae</taxon>
        <taxon>Solanoideae</taxon>
        <taxon>Solaneae</taxon>
        <taxon>Solanum</taxon>
    </lineage>
</organism>
<keyword evidence="1" id="KW-1133">Transmembrane helix</keyword>
<feature type="transmembrane region" description="Helical" evidence="1">
    <location>
        <begin position="20"/>
        <end position="48"/>
    </location>
</feature>
<accession>A0A0V0GIZ3</accession>
<dbReference type="AlphaFoldDB" id="A0A0V0GIZ3"/>
<dbReference type="EMBL" id="GEDG01037847">
    <property type="protein sequence ID" value="JAP07896.1"/>
    <property type="molecule type" value="Transcribed_RNA"/>
</dbReference>
<keyword evidence="1" id="KW-0812">Transmembrane</keyword>
<reference evidence="2" key="1">
    <citation type="submission" date="2015-12" db="EMBL/GenBank/DDBJ databases">
        <title>Gene expression during late stages of embryo sac development: a critical building block for successful pollen-pistil interactions.</title>
        <authorList>
            <person name="Liu Y."/>
            <person name="Joly V."/>
            <person name="Sabar M."/>
            <person name="Matton D.P."/>
        </authorList>
    </citation>
    <scope>NUCLEOTIDE SEQUENCE</scope>
</reference>
<protein>
    <submittedName>
        <fullName evidence="2">Putative ovule protein</fullName>
    </submittedName>
</protein>
<name>A0A0V0GIZ3_SOLCH</name>
<sequence>KVLRLKASRASVLSSLARVWVVSVCSTPSLALAVLVCDTYSLLVFTAFHFSHCFVDVAVSFVDYNYLSYWMLCFIHCFPRLLLGFDVLELRVSRKQPLYLYEVVTRSAYTLPSPDPT</sequence>
<keyword evidence="1" id="KW-0472">Membrane</keyword>
<proteinExistence type="predicted"/>
<evidence type="ECO:0000313" key="2">
    <source>
        <dbReference type="EMBL" id="JAP07896.1"/>
    </source>
</evidence>